<comment type="similarity">
    <text evidence="1">Belongs to the UDP-glycosyltransferase family.</text>
</comment>
<keyword evidence="2" id="KW-0328">Glycosyltransferase</keyword>
<dbReference type="AlphaFoldDB" id="A0AAV8WR82"/>
<dbReference type="PANTHER" id="PTHR48043">
    <property type="entry name" value="EG:EG0003.4 PROTEIN-RELATED"/>
    <property type="match status" value="1"/>
</dbReference>
<name>A0AAV8WR82_9CUCU</name>
<keyword evidence="4" id="KW-0472">Membrane</keyword>
<keyword evidence="4" id="KW-0812">Transmembrane</keyword>
<keyword evidence="4" id="KW-1133">Transmembrane helix</keyword>
<dbReference type="Gene3D" id="3.40.50.2000">
    <property type="entry name" value="Glycogen Phosphorylase B"/>
    <property type="match status" value="1"/>
</dbReference>
<dbReference type="Pfam" id="PF00201">
    <property type="entry name" value="UDPGT"/>
    <property type="match status" value="1"/>
</dbReference>
<keyword evidence="3" id="KW-0808">Transferase</keyword>
<organism evidence="5 6">
    <name type="scientific">Rhamnusium bicolor</name>
    <dbReference type="NCBI Taxonomy" id="1586634"/>
    <lineage>
        <taxon>Eukaryota</taxon>
        <taxon>Metazoa</taxon>
        <taxon>Ecdysozoa</taxon>
        <taxon>Arthropoda</taxon>
        <taxon>Hexapoda</taxon>
        <taxon>Insecta</taxon>
        <taxon>Pterygota</taxon>
        <taxon>Neoptera</taxon>
        <taxon>Endopterygota</taxon>
        <taxon>Coleoptera</taxon>
        <taxon>Polyphaga</taxon>
        <taxon>Cucujiformia</taxon>
        <taxon>Chrysomeloidea</taxon>
        <taxon>Cerambycidae</taxon>
        <taxon>Lepturinae</taxon>
        <taxon>Rhagiini</taxon>
        <taxon>Rhamnusium</taxon>
    </lineage>
</organism>
<dbReference type="Proteomes" id="UP001162156">
    <property type="component" value="Unassembled WGS sequence"/>
</dbReference>
<evidence type="ECO:0000313" key="5">
    <source>
        <dbReference type="EMBL" id="KAJ8928785.1"/>
    </source>
</evidence>
<dbReference type="InterPro" id="IPR002213">
    <property type="entry name" value="UDP_glucos_trans"/>
</dbReference>
<dbReference type="GO" id="GO:0008194">
    <property type="term" value="F:UDP-glycosyltransferase activity"/>
    <property type="evidence" value="ECO:0007669"/>
    <property type="project" value="InterPro"/>
</dbReference>
<gene>
    <name evidence="5" type="ORF">NQ314_018643</name>
</gene>
<keyword evidence="6" id="KW-1185">Reference proteome</keyword>
<reference evidence="5" key="1">
    <citation type="journal article" date="2023" name="Insect Mol. Biol.">
        <title>Genome sequencing provides insights into the evolution of gene families encoding plant cell wall-degrading enzymes in longhorned beetles.</title>
        <authorList>
            <person name="Shin N.R."/>
            <person name="Okamura Y."/>
            <person name="Kirsch R."/>
            <person name="Pauchet Y."/>
        </authorList>
    </citation>
    <scope>NUCLEOTIDE SEQUENCE</scope>
    <source>
        <strain evidence="5">RBIC_L_NR</strain>
    </source>
</reference>
<accession>A0AAV8WR82</accession>
<dbReference type="InterPro" id="IPR050271">
    <property type="entry name" value="UDP-glycosyltransferase"/>
</dbReference>
<protein>
    <submittedName>
        <fullName evidence="5">Uncharacterized protein</fullName>
    </submittedName>
</protein>
<feature type="transmembrane region" description="Helical" evidence="4">
    <location>
        <begin position="174"/>
        <end position="197"/>
    </location>
</feature>
<comment type="caution">
    <text evidence="5">The sequence shown here is derived from an EMBL/GenBank/DDBJ whole genome shotgun (WGS) entry which is preliminary data.</text>
</comment>
<evidence type="ECO:0000256" key="1">
    <source>
        <dbReference type="ARBA" id="ARBA00009995"/>
    </source>
</evidence>
<evidence type="ECO:0000313" key="6">
    <source>
        <dbReference type="Proteomes" id="UP001162156"/>
    </source>
</evidence>
<proteinExistence type="inferred from homology"/>
<dbReference type="EMBL" id="JANEYF010005267">
    <property type="protein sequence ID" value="KAJ8928785.1"/>
    <property type="molecule type" value="Genomic_DNA"/>
</dbReference>
<evidence type="ECO:0000256" key="2">
    <source>
        <dbReference type="ARBA" id="ARBA00022676"/>
    </source>
</evidence>
<evidence type="ECO:0000256" key="3">
    <source>
        <dbReference type="ARBA" id="ARBA00022679"/>
    </source>
</evidence>
<dbReference type="SUPFAM" id="SSF53756">
    <property type="entry name" value="UDP-Glycosyltransferase/glycogen phosphorylase"/>
    <property type="match status" value="1"/>
</dbReference>
<sequence>MIQNTDPEIDFETQANYLGVQDHACVNTENHYYRTPQKTEHEYNIKFVIIISAHQNVKVFITHGGLLSTTETIYHGVPIIAIPIFGDQKMNAITAQDEGYAIVLPFQEISEEKLTSYLNEIITNPQYRENVKERSRIMKDRQIKPLDNAVYWVEYVIRHNGAKHLRVPYLDLTWYQYYLLDVLGFIFVVLFALVVLLRKIFRYICCRRVVKTKLKEN</sequence>
<evidence type="ECO:0000256" key="4">
    <source>
        <dbReference type="SAM" id="Phobius"/>
    </source>
</evidence>
<dbReference type="PANTHER" id="PTHR48043:SF159">
    <property type="entry name" value="EG:EG0003.4 PROTEIN-RELATED"/>
    <property type="match status" value="1"/>
</dbReference>